<evidence type="ECO:0000256" key="1">
    <source>
        <dbReference type="ARBA" id="ARBA00006987"/>
    </source>
</evidence>
<gene>
    <name evidence="2" type="ORF">QWZ14_01510</name>
</gene>
<comment type="similarity">
    <text evidence="1">Belongs to the UPF0065 (bug) family.</text>
</comment>
<dbReference type="InterPro" id="IPR005064">
    <property type="entry name" value="BUG"/>
</dbReference>
<reference evidence="3" key="1">
    <citation type="journal article" date="2019" name="Int. J. Syst. Evol. Microbiol.">
        <title>The Global Catalogue of Microorganisms (GCM) 10K type strain sequencing project: providing services to taxonomists for standard genome sequencing and annotation.</title>
        <authorList>
            <consortium name="The Broad Institute Genomics Platform"/>
            <consortium name="The Broad Institute Genome Sequencing Center for Infectious Disease"/>
            <person name="Wu L."/>
            <person name="Ma J."/>
        </authorList>
    </citation>
    <scope>NUCLEOTIDE SEQUENCE [LARGE SCALE GENOMIC DNA]</scope>
    <source>
        <strain evidence="3">CECT 7131</strain>
    </source>
</reference>
<dbReference type="RefSeq" id="WP_290314785.1">
    <property type="nucleotide sequence ID" value="NZ_JAUFPN010000012.1"/>
</dbReference>
<dbReference type="Proteomes" id="UP001529369">
    <property type="component" value="Unassembled WGS sequence"/>
</dbReference>
<dbReference type="Pfam" id="PF03401">
    <property type="entry name" value="TctC"/>
    <property type="match status" value="1"/>
</dbReference>
<dbReference type="PIRSF" id="PIRSF017082">
    <property type="entry name" value="YflP"/>
    <property type="match status" value="1"/>
</dbReference>
<dbReference type="InterPro" id="IPR042100">
    <property type="entry name" value="Bug_dom1"/>
</dbReference>
<sequence>MTAPPSRRGLLAQGAGLGAGLLGGAAVPRAMAQPAAGPAAPWPTPWPSRPVRLVVGFTAGSSTDVTGRIFAQRFSEAWGQPVVVENIPGNGGAIGLDRVARAAPDGHTLMWAGNGAVTIVPSLQPLPFDPLKDLVSIGITLSMPSLILANAATPWRSLPELVAHARANPGRVSFGTPGVGTPQHIVGEMLCHQAGIRMEHIPYRGANLADLLSGAVPVGIQNAGASLPLVREGRVRCLGVTSLTRSANAPELPTVAEQGYPGFEALSWFGLMAPAGTPPGIIRTVHAAAIRVLADGDMRARFAALGLDAVGGSPEAMRETIAADIPKWARVIAEAGIPVAR</sequence>
<dbReference type="CDD" id="cd07012">
    <property type="entry name" value="PBP2_Bug_TTT"/>
    <property type="match status" value="1"/>
</dbReference>
<keyword evidence="3" id="KW-1185">Reference proteome</keyword>
<evidence type="ECO:0000313" key="2">
    <source>
        <dbReference type="EMBL" id="MDN3563054.1"/>
    </source>
</evidence>
<dbReference type="PANTHER" id="PTHR42928">
    <property type="entry name" value="TRICARBOXYLATE-BINDING PROTEIN"/>
    <property type="match status" value="1"/>
</dbReference>
<dbReference type="EMBL" id="JAUFPN010000012">
    <property type="protein sequence ID" value="MDN3563054.1"/>
    <property type="molecule type" value="Genomic_DNA"/>
</dbReference>
<dbReference type="PROSITE" id="PS51318">
    <property type="entry name" value="TAT"/>
    <property type="match status" value="1"/>
</dbReference>
<proteinExistence type="inferred from homology"/>
<dbReference type="Gene3D" id="3.40.190.150">
    <property type="entry name" value="Bordetella uptake gene, domain 1"/>
    <property type="match status" value="1"/>
</dbReference>
<name>A0ABT8A0I8_9PROT</name>
<evidence type="ECO:0000313" key="3">
    <source>
        <dbReference type="Proteomes" id="UP001529369"/>
    </source>
</evidence>
<protein>
    <submittedName>
        <fullName evidence="2">Tripartite tricarboxylate transporter substrate binding protein</fullName>
    </submittedName>
</protein>
<dbReference type="InterPro" id="IPR006311">
    <property type="entry name" value="TAT_signal"/>
</dbReference>
<dbReference type="SUPFAM" id="SSF53850">
    <property type="entry name" value="Periplasmic binding protein-like II"/>
    <property type="match status" value="1"/>
</dbReference>
<accession>A0ABT8A0I8</accession>
<organism evidence="2 3">
    <name type="scientific">Paeniroseomonas aquatica</name>
    <dbReference type="NCBI Taxonomy" id="373043"/>
    <lineage>
        <taxon>Bacteria</taxon>
        <taxon>Pseudomonadati</taxon>
        <taxon>Pseudomonadota</taxon>
        <taxon>Alphaproteobacteria</taxon>
        <taxon>Acetobacterales</taxon>
        <taxon>Acetobacteraceae</taxon>
        <taxon>Paeniroseomonas</taxon>
    </lineage>
</organism>
<dbReference type="PANTHER" id="PTHR42928:SF5">
    <property type="entry name" value="BLR1237 PROTEIN"/>
    <property type="match status" value="1"/>
</dbReference>
<dbReference type="Gene3D" id="3.40.190.10">
    <property type="entry name" value="Periplasmic binding protein-like II"/>
    <property type="match status" value="1"/>
</dbReference>
<comment type="caution">
    <text evidence="2">The sequence shown here is derived from an EMBL/GenBank/DDBJ whole genome shotgun (WGS) entry which is preliminary data.</text>
</comment>